<feature type="region of interest" description="Disordered" evidence="1">
    <location>
        <begin position="245"/>
        <end position="266"/>
    </location>
</feature>
<dbReference type="SUPFAM" id="SSF55277">
    <property type="entry name" value="GYF domain"/>
    <property type="match status" value="1"/>
</dbReference>
<dbReference type="PANTHER" id="PTHR13138:SF3">
    <property type="entry name" value="CD2 ANTIGEN CYTOPLASMIC TAIL-BINDING PROTEIN 2"/>
    <property type="match status" value="1"/>
</dbReference>
<organism evidence="3">
    <name type="scientific">Clastoptera arizonana</name>
    <name type="common">Arizona spittle bug</name>
    <dbReference type="NCBI Taxonomy" id="38151"/>
    <lineage>
        <taxon>Eukaryota</taxon>
        <taxon>Metazoa</taxon>
        <taxon>Ecdysozoa</taxon>
        <taxon>Arthropoda</taxon>
        <taxon>Hexapoda</taxon>
        <taxon>Insecta</taxon>
        <taxon>Pterygota</taxon>
        <taxon>Neoptera</taxon>
        <taxon>Paraneoptera</taxon>
        <taxon>Hemiptera</taxon>
        <taxon>Auchenorrhyncha</taxon>
        <taxon>Cercopoidea</taxon>
        <taxon>Clastopteridae</taxon>
        <taxon>Clastoptera</taxon>
    </lineage>
</organism>
<dbReference type="InterPro" id="IPR003169">
    <property type="entry name" value="GYF"/>
</dbReference>
<reference evidence="3" key="1">
    <citation type="submission" date="2015-12" db="EMBL/GenBank/DDBJ databases">
        <title>De novo transcriptome assembly of four potential Pierce s Disease insect vectors from Arizona vineyards.</title>
        <authorList>
            <person name="Tassone E.E."/>
        </authorList>
    </citation>
    <scope>NUCLEOTIDE SEQUENCE</scope>
</reference>
<name>A0A1B6BWU0_9HEMI</name>
<dbReference type="PROSITE" id="PS50829">
    <property type="entry name" value="GYF"/>
    <property type="match status" value="1"/>
</dbReference>
<sequence length="331" mass="38188">MSKRKLEDLNDSEEDEFMLPDSTTSPSKSGNKCKNSLDSDEDDDIEEIHYVLDEDDIEGQEDLATGYDDNVEVTPFNMKEEMKEGYFDGNGMYHWNKEEDGVVVDNWVANLEGMKPYKKPEVNDDRPESPYSLQPFNEIQVYERILPFLKPKETIAKALQRIGSKIISSSERWKRKKAGLIPNEDDEESKTNVIKLTELADSILQQTGNMDIYQETFELISKKVNKAAVKSAKATELDMYSDDFDEKEKEKLENNEENSGPSGADVGTVQNDVLWEFKWFKDSDWISGPHCTEQMSQWAKSNYFNGEVWVRKCGEDIEFTSSLRMDFDIYL</sequence>
<dbReference type="EMBL" id="GEDC01031546">
    <property type="protein sequence ID" value="JAS05752.1"/>
    <property type="molecule type" value="Transcribed_RNA"/>
</dbReference>
<dbReference type="GO" id="GO:0005682">
    <property type="term" value="C:U5 snRNP"/>
    <property type="evidence" value="ECO:0007669"/>
    <property type="project" value="InterPro"/>
</dbReference>
<evidence type="ECO:0000313" key="3">
    <source>
        <dbReference type="EMBL" id="JAS05752.1"/>
    </source>
</evidence>
<dbReference type="InterPro" id="IPR035445">
    <property type="entry name" value="GYF-like_dom_sf"/>
</dbReference>
<feature type="region of interest" description="Disordered" evidence="1">
    <location>
        <begin position="1"/>
        <end position="44"/>
    </location>
</feature>
<dbReference type="Pfam" id="PF02213">
    <property type="entry name" value="GYF"/>
    <property type="match status" value="1"/>
</dbReference>
<feature type="compositionally biased region" description="Acidic residues" evidence="1">
    <location>
        <begin position="9"/>
        <end position="18"/>
    </location>
</feature>
<dbReference type="InterPro" id="IPR039905">
    <property type="entry name" value="CD2BP2/Lin1"/>
</dbReference>
<accession>A0A1B6BWU0</accession>
<feature type="compositionally biased region" description="Polar residues" evidence="1">
    <location>
        <begin position="21"/>
        <end position="36"/>
    </location>
</feature>
<feature type="domain" description="GYF" evidence="2">
    <location>
        <begin position="272"/>
        <end position="328"/>
    </location>
</feature>
<proteinExistence type="predicted"/>
<protein>
    <recommendedName>
        <fullName evidence="2">GYF domain-containing protein</fullName>
    </recommendedName>
</protein>
<evidence type="ECO:0000259" key="2">
    <source>
        <dbReference type="PROSITE" id="PS50829"/>
    </source>
</evidence>
<dbReference type="Gene3D" id="3.30.1490.40">
    <property type="match status" value="1"/>
</dbReference>
<dbReference type="AlphaFoldDB" id="A0A1B6BWU0"/>
<evidence type="ECO:0000256" key="1">
    <source>
        <dbReference type="SAM" id="MobiDB-lite"/>
    </source>
</evidence>
<dbReference type="PANTHER" id="PTHR13138">
    <property type="entry name" value="PROTEIN LIN1"/>
    <property type="match status" value="1"/>
</dbReference>
<gene>
    <name evidence="3" type="ORF">g.6953</name>
</gene>